<feature type="coiled-coil region" evidence="1">
    <location>
        <begin position="136"/>
        <end position="181"/>
    </location>
</feature>
<evidence type="ECO:0000256" key="1">
    <source>
        <dbReference type="SAM" id="Coils"/>
    </source>
</evidence>
<evidence type="ECO:0000313" key="4">
    <source>
        <dbReference type="Proteomes" id="UP000198518"/>
    </source>
</evidence>
<proteinExistence type="predicted"/>
<feature type="region of interest" description="Disordered" evidence="2">
    <location>
        <begin position="295"/>
        <end position="341"/>
    </location>
</feature>
<dbReference type="RefSeq" id="WP_089669695.1">
    <property type="nucleotide sequence ID" value="NZ_FOJA01000001.1"/>
</dbReference>
<dbReference type="AlphaFoldDB" id="A0A1I0QCZ3"/>
<dbReference type="OrthoDB" id="178000at2157"/>
<organism evidence="3 4">
    <name type="scientific">Halobacterium jilantaiense</name>
    <dbReference type="NCBI Taxonomy" id="355548"/>
    <lineage>
        <taxon>Archaea</taxon>
        <taxon>Methanobacteriati</taxon>
        <taxon>Methanobacteriota</taxon>
        <taxon>Stenosarchaea group</taxon>
        <taxon>Halobacteria</taxon>
        <taxon>Halobacteriales</taxon>
        <taxon>Halobacteriaceae</taxon>
        <taxon>Halobacterium</taxon>
    </lineage>
</organism>
<dbReference type="Proteomes" id="UP000198518">
    <property type="component" value="Unassembled WGS sequence"/>
</dbReference>
<feature type="compositionally biased region" description="Basic and acidic residues" evidence="2">
    <location>
        <begin position="332"/>
        <end position="341"/>
    </location>
</feature>
<feature type="coiled-coil region" evidence="1">
    <location>
        <begin position="59"/>
        <end position="111"/>
    </location>
</feature>
<dbReference type="Gene3D" id="1.10.287.1490">
    <property type="match status" value="1"/>
</dbReference>
<sequence>MADGTSDGVEGATLEGPAAAWLAERADELGLDEEVFLKRVVAAYRSVEDNDLDADLATSDEHADRLDDLVDRVEDVESQVGEAESRVADAEADFDEKLQDVRERVVQVKREADGKADADHDHPDLSEDVAAALDAAERVDEETAMLTEDVAELTDRVDAGFENFEAVLEFLRDETDDLSEKVTTLASAVVSMREAVRTVGAAEARRSRTDALKRTANVAGVEEADCGDCGQSVTLALLTAPECPYCGAPFEDVEPGSGWFNSHTLETGATPALTAGRSWLDDDSEDREGAWLGAETETLEEMAAGDSPADDADDDRDAPVEPAEVLDADGESPGRADGGEP</sequence>
<keyword evidence="4" id="KW-1185">Reference proteome</keyword>
<dbReference type="EMBL" id="FOJA01000001">
    <property type="protein sequence ID" value="SEW24764.1"/>
    <property type="molecule type" value="Genomic_DNA"/>
</dbReference>
<reference evidence="3 4" key="1">
    <citation type="submission" date="2016-10" db="EMBL/GenBank/DDBJ databases">
        <authorList>
            <person name="de Groot N.N."/>
        </authorList>
    </citation>
    <scope>NUCLEOTIDE SEQUENCE [LARGE SCALE GENOMIC DNA]</scope>
    <source>
        <strain evidence="3 4">CGMCC 1.5337</strain>
    </source>
</reference>
<protein>
    <submittedName>
        <fullName evidence="3">Uncharacterized protein</fullName>
    </submittedName>
</protein>
<evidence type="ECO:0000313" key="3">
    <source>
        <dbReference type="EMBL" id="SEW24764.1"/>
    </source>
</evidence>
<keyword evidence="1" id="KW-0175">Coiled coil</keyword>
<gene>
    <name evidence="3" type="ORF">SAMN04487945_2484</name>
</gene>
<accession>A0A1I0QCZ3</accession>
<name>A0A1I0QCZ3_9EURY</name>
<dbReference type="STRING" id="355548.SAMN04487945_2484"/>
<evidence type="ECO:0000256" key="2">
    <source>
        <dbReference type="SAM" id="MobiDB-lite"/>
    </source>
</evidence>